<keyword evidence="2" id="KW-1133">Transmembrane helix</keyword>
<feature type="compositionally biased region" description="Basic and acidic residues" evidence="1">
    <location>
        <begin position="64"/>
        <end position="77"/>
    </location>
</feature>
<dbReference type="EnsemblMetazoa" id="G18336.1">
    <property type="protein sequence ID" value="G18336.1:cds"/>
    <property type="gene ID" value="G18336"/>
</dbReference>
<feature type="region of interest" description="Disordered" evidence="1">
    <location>
        <begin position="64"/>
        <end position="212"/>
    </location>
</feature>
<feature type="compositionally biased region" description="Polar residues" evidence="1">
    <location>
        <begin position="78"/>
        <end position="88"/>
    </location>
</feature>
<dbReference type="AlphaFoldDB" id="A0A8W8JBJ0"/>
<evidence type="ECO:0000313" key="3">
    <source>
        <dbReference type="EnsemblMetazoa" id="G18336.1:cds"/>
    </source>
</evidence>
<keyword evidence="2" id="KW-0812">Transmembrane</keyword>
<name>A0A8W8JBJ0_MAGGI</name>
<feature type="compositionally biased region" description="Acidic residues" evidence="1">
    <location>
        <begin position="157"/>
        <end position="170"/>
    </location>
</feature>
<reference evidence="3" key="1">
    <citation type="submission" date="2022-08" db="UniProtKB">
        <authorList>
            <consortium name="EnsemblMetazoa"/>
        </authorList>
    </citation>
    <scope>IDENTIFICATION</scope>
    <source>
        <strain evidence="3">05x7-T-G4-1.051#20</strain>
    </source>
</reference>
<keyword evidence="2" id="KW-0472">Membrane</keyword>
<evidence type="ECO:0000256" key="1">
    <source>
        <dbReference type="SAM" id="MobiDB-lite"/>
    </source>
</evidence>
<proteinExistence type="predicted"/>
<evidence type="ECO:0000256" key="2">
    <source>
        <dbReference type="SAM" id="Phobius"/>
    </source>
</evidence>
<evidence type="ECO:0000313" key="4">
    <source>
        <dbReference type="Proteomes" id="UP000005408"/>
    </source>
</evidence>
<feature type="transmembrane region" description="Helical" evidence="2">
    <location>
        <begin position="32"/>
        <end position="57"/>
    </location>
</feature>
<feature type="compositionally biased region" description="Basic and acidic residues" evidence="1">
    <location>
        <begin position="102"/>
        <end position="112"/>
    </location>
</feature>
<feature type="compositionally biased region" description="Basic and acidic residues" evidence="1">
    <location>
        <begin position="124"/>
        <end position="141"/>
    </location>
</feature>
<sequence length="253" mass="27864">MNTDVITNSKETASVSFNSPTMKTIPDDSQKMMYIIAGFGLGVVIILIGLITCVLALTKRGKIERTKDKSTEEDSAHTNKNADSSNALRGNPLYVSSDEVEDIKCTEEDKQQAEGYSSATNLECSRDKSTEEDSAPTKENADSNTALRGNPLYVSSDEVEDITCTEEEEEGKQQGDGYSSVADLESNRDHDDGPSINQPVDSVHVFPVPNNSNISHSRRDVYAQLYKQNKSYATVHDSVQIQNQKSFFYIGVE</sequence>
<keyword evidence="4" id="KW-1185">Reference proteome</keyword>
<dbReference type="Proteomes" id="UP000005408">
    <property type="component" value="Unassembled WGS sequence"/>
</dbReference>
<feature type="compositionally biased region" description="Polar residues" evidence="1">
    <location>
        <begin position="114"/>
        <end position="123"/>
    </location>
</feature>
<organism evidence="3 4">
    <name type="scientific">Magallana gigas</name>
    <name type="common">Pacific oyster</name>
    <name type="synonym">Crassostrea gigas</name>
    <dbReference type="NCBI Taxonomy" id="29159"/>
    <lineage>
        <taxon>Eukaryota</taxon>
        <taxon>Metazoa</taxon>
        <taxon>Spiralia</taxon>
        <taxon>Lophotrochozoa</taxon>
        <taxon>Mollusca</taxon>
        <taxon>Bivalvia</taxon>
        <taxon>Autobranchia</taxon>
        <taxon>Pteriomorphia</taxon>
        <taxon>Ostreida</taxon>
        <taxon>Ostreoidea</taxon>
        <taxon>Ostreidae</taxon>
        <taxon>Magallana</taxon>
    </lineage>
</organism>
<accession>A0A8W8JBJ0</accession>
<protein>
    <submittedName>
        <fullName evidence="3">Uncharacterized protein</fullName>
    </submittedName>
</protein>